<gene>
    <name evidence="7" type="ORF">Hyperionvirus10_18</name>
</gene>
<dbReference type="EMBL" id="MK072392">
    <property type="protein sequence ID" value="AYV83682.1"/>
    <property type="molecule type" value="Genomic_DNA"/>
</dbReference>
<dbReference type="PANTHER" id="PTHR42973:SF39">
    <property type="entry name" value="FAD-BINDING PCMH-TYPE DOMAIN-CONTAINING PROTEIN"/>
    <property type="match status" value="1"/>
</dbReference>
<evidence type="ECO:0000256" key="4">
    <source>
        <dbReference type="ARBA" id="ARBA00022827"/>
    </source>
</evidence>
<proteinExistence type="inferred from homology"/>
<evidence type="ECO:0000256" key="3">
    <source>
        <dbReference type="ARBA" id="ARBA00022630"/>
    </source>
</evidence>
<dbReference type="SUPFAM" id="SSF56176">
    <property type="entry name" value="FAD-binding/transporter-associated domain-like"/>
    <property type="match status" value="1"/>
</dbReference>
<dbReference type="InterPro" id="IPR036318">
    <property type="entry name" value="FAD-bd_PCMH-like_sf"/>
</dbReference>
<protein>
    <submittedName>
        <fullName evidence="7">FAD-binding oxidoreductase</fullName>
    </submittedName>
</protein>
<dbReference type="GO" id="GO:0071949">
    <property type="term" value="F:FAD binding"/>
    <property type="evidence" value="ECO:0007669"/>
    <property type="project" value="InterPro"/>
</dbReference>
<sequence>MKKPKSLTNESNFVVPPNELLINLLSCKSKKSLQNMNLELTKAVVNTDLGCLSIGNIISEGTNIYSKLVDSGLDKEEILGLTEKYNVIWPWSLSYSNLKENINKLFVSLPLLIAYPRNSTETSFFIQFAVKHKFKLAIRSGGNCFENYSVDGDVIIDTSLLELQEHVPENNIPDDKKCVSDPKYITKIISSGILIDEQNLTVTVSAGVRLGVVVTELSKKGYVAATGICPAVAVGGNIPTGGVGYYVRKFGLTIDNLIESEIVLADGSILKLSDTSNPDLYRAIKGAGAGNFGIITQFRLKIYPIKSVLFFNITYSINDAVELFDKFQKIILSLSPNFSALVISLSGGLDIISLSGLYVGSNKNKLKALMNYLEIIPLDVVKKDVSPYTAASLFALENPNMPFSTSNSNFIKYHIPSINIQKIVKYLARIPKGLFTGLQFVGWGGEVNRVPADASVFPAREGFIGWLSHVTFWEQQSMTAEALIYDSMLQRLCEEFPVGAHYYGYQNKKNPVNTYFLPEDYSYLMHIKKKYDPHNIFNFGGSIPVE</sequence>
<comment type="cofactor">
    <cofactor evidence="1">
        <name>FAD</name>
        <dbReference type="ChEBI" id="CHEBI:57692"/>
    </cofactor>
</comment>
<feature type="domain" description="FAD-binding PCMH-type" evidence="6">
    <location>
        <begin position="106"/>
        <end position="305"/>
    </location>
</feature>
<dbReference type="InterPro" id="IPR006094">
    <property type="entry name" value="Oxid_FAD_bind_N"/>
</dbReference>
<organism evidence="7">
    <name type="scientific">Hyperionvirus sp</name>
    <dbReference type="NCBI Taxonomy" id="2487770"/>
    <lineage>
        <taxon>Viruses</taxon>
        <taxon>Varidnaviria</taxon>
        <taxon>Bamfordvirae</taxon>
        <taxon>Nucleocytoviricota</taxon>
        <taxon>Megaviricetes</taxon>
        <taxon>Imitervirales</taxon>
        <taxon>Mimiviridae</taxon>
        <taxon>Klosneuvirinae</taxon>
    </lineage>
</organism>
<keyword evidence="3" id="KW-0285">Flavoprotein</keyword>
<dbReference type="InterPro" id="IPR016169">
    <property type="entry name" value="FAD-bd_PCMH_sub2"/>
</dbReference>
<dbReference type="Gene3D" id="3.30.43.10">
    <property type="entry name" value="Uridine Diphospho-n-acetylenolpyruvylglucosamine Reductase, domain 2"/>
    <property type="match status" value="1"/>
</dbReference>
<dbReference type="InterPro" id="IPR016167">
    <property type="entry name" value="FAD-bd_PCMH_sub1"/>
</dbReference>
<dbReference type="PROSITE" id="PS51387">
    <property type="entry name" value="FAD_PCMH"/>
    <property type="match status" value="1"/>
</dbReference>
<evidence type="ECO:0000313" key="7">
    <source>
        <dbReference type="EMBL" id="AYV83682.1"/>
    </source>
</evidence>
<evidence type="ECO:0000256" key="2">
    <source>
        <dbReference type="ARBA" id="ARBA00005466"/>
    </source>
</evidence>
<keyword evidence="4" id="KW-0274">FAD</keyword>
<name>A0A3G5A9C4_9VIRU</name>
<dbReference type="InterPro" id="IPR050416">
    <property type="entry name" value="FAD-linked_Oxidoreductase"/>
</dbReference>
<dbReference type="Gene3D" id="3.40.462.20">
    <property type="match status" value="1"/>
</dbReference>
<comment type="similarity">
    <text evidence="2">Belongs to the oxygen-dependent FAD-linked oxidoreductase family.</text>
</comment>
<dbReference type="InterPro" id="IPR012951">
    <property type="entry name" value="BBE"/>
</dbReference>
<dbReference type="Pfam" id="PF01565">
    <property type="entry name" value="FAD_binding_4"/>
    <property type="match status" value="1"/>
</dbReference>
<evidence type="ECO:0000256" key="1">
    <source>
        <dbReference type="ARBA" id="ARBA00001974"/>
    </source>
</evidence>
<dbReference type="Pfam" id="PF08031">
    <property type="entry name" value="BBE"/>
    <property type="match status" value="1"/>
</dbReference>
<evidence type="ECO:0000256" key="5">
    <source>
        <dbReference type="ARBA" id="ARBA00023002"/>
    </source>
</evidence>
<keyword evidence="5" id="KW-0560">Oxidoreductase</keyword>
<dbReference type="InterPro" id="IPR016166">
    <property type="entry name" value="FAD-bd_PCMH"/>
</dbReference>
<dbReference type="PANTHER" id="PTHR42973">
    <property type="entry name" value="BINDING OXIDOREDUCTASE, PUTATIVE (AFU_ORTHOLOGUE AFUA_1G17690)-RELATED"/>
    <property type="match status" value="1"/>
</dbReference>
<reference evidence="7" key="1">
    <citation type="submission" date="2018-10" db="EMBL/GenBank/DDBJ databases">
        <title>Hidden diversity of soil giant viruses.</title>
        <authorList>
            <person name="Schulz F."/>
            <person name="Alteio L."/>
            <person name="Goudeau D."/>
            <person name="Ryan E.M."/>
            <person name="Malmstrom R.R."/>
            <person name="Blanchard J."/>
            <person name="Woyke T."/>
        </authorList>
    </citation>
    <scope>NUCLEOTIDE SEQUENCE</scope>
    <source>
        <strain evidence="7">HYV1</strain>
    </source>
</reference>
<evidence type="ECO:0000259" key="6">
    <source>
        <dbReference type="PROSITE" id="PS51387"/>
    </source>
</evidence>
<dbReference type="Gene3D" id="3.30.465.10">
    <property type="match status" value="1"/>
</dbReference>
<accession>A0A3G5A9C4</accession>
<dbReference type="GO" id="GO:0016491">
    <property type="term" value="F:oxidoreductase activity"/>
    <property type="evidence" value="ECO:0007669"/>
    <property type="project" value="UniProtKB-KW"/>
</dbReference>